<dbReference type="EMBL" id="JABAGD010000004">
    <property type="protein sequence ID" value="NMF03743.1"/>
    <property type="molecule type" value="Genomic_DNA"/>
</dbReference>
<dbReference type="Proteomes" id="UP000587880">
    <property type="component" value="Unassembled WGS sequence"/>
</dbReference>
<feature type="transmembrane region" description="Helical" evidence="8">
    <location>
        <begin position="103"/>
        <end position="124"/>
    </location>
</feature>
<dbReference type="EMBL" id="JABSWW010000001">
    <property type="protein sequence ID" value="NRT89857.1"/>
    <property type="molecule type" value="Genomic_DNA"/>
</dbReference>
<protein>
    <submittedName>
        <fullName evidence="11">Rod shape-determining protein MreD</fullName>
    </submittedName>
</protein>
<evidence type="ECO:0000313" key="9">
    <source>
        <dbReference type="EMBL" id="NMF03743.1"/>
    </source>
</evidence>
<evidence type="ECO:0000256" key="8">
    <source>
        <dbReference type="SAM" id="Phobius"/>
    </source>
</evidence>
<comment type="caution">
    <text evidence="11">The sequence shown here is derived from an EMBL/GenBank/DDBJ whole genome shotgun (WGS) entry which is preliminary data.</text>
</comment>
<evidence type="ECO:0000313" key="12">
    <source>
        <dbReference type="Proteomes" id="UP000190973"/>
    </source>
</evidence>
<comment type="similarity">
    <text evidence="2">Belongs to the MreD family.</text>
</comment>
<reference evidence="10" key="4">
    <citation type="journal article" date="2022" name="Nat. Biotechnol.">
        <title>Carbon-negative production of acetone and isopropanol by gas fermentation at industrial pilot scale.</title>
        <authorList>
            <person name="Liew F.E."/>
            <person name="Nogle R."/>
            <person name="Abdalla T."/>
            <person name="Rasor B.J."/>
            <person name="Canter C."/>
            <person name="Jensen R.O."/>
            <person name="Wang L."/>
            <person name="Strutz J."/>
            <person name="Chirania P."/>
            <person name="De Tissera S."/>
            <person name="Mueller A.P."/>
            <person name="Ruan Z."/>
            <person name="Gao A."/>
            <person name="Tran L."/>
            <person name="Engle N.L."/>
            <person name="Bromley J.C."/>
            <person name="Daniell J."/>
            <person name="Conrado R."/>
            <person name="Tschaplinski T.J."/>
            <person name="Giannone R.J."/>
            <person name="Hettich R.L."/>
            <person name="Karim A.S."/>
            <person name="Simpson S.D."/>
            <person name="Brown S.D."/>
            <person name="Leang C."/>
            <person name="Jewett M.C."/>
            <person name="Kopke M."/>
        </authorList>
    </citation>
    <scope>NUCLEOTIDE SEQUENCE</scope>
    <source>
        <strain evidence="10">DJ080</strain>
    </source>
</reference>
<evidence type="ECO:0000256" key="7">
    <source>
        <dbReference type="ARBA" id="ARBA00023136"/>
    </source>
</evidence>
<reference evidence="10" key="3">
    <citation type="submission" date="2020-05" db="EMBL/GenBank/DDBJ databases">
        <authorList>
            <person name="Brown S."/>
            <person name="Huntemann M."/>
            <person name="Clum A."/>
            <person name="Spunde A."/>
            <person name="Palaniappan K."/>
            <person name="Ritter S."/>
            <person name="Mikhailova N."/>
            <person name="Chen I.-M."/>
            <person name="Stamatis D."/>
            <person name="Reddy T."/>
            <person name="O'Malley R."/>
            <person name="Daum C."/>
            <person name="Shapiro N."/>
            <person name="Ivanova N."/>
            <person name="Kyrpides N."/>
            <person name="Woyke T."/>
        </authorList>
    </citation>
    <scope>NUCLEOTIDE SEQUENCE</scope>
    <source>
        <strain evidence="10">DJ080</strain>
    </source>
</reference>
<organism evidence="11 12">
    <name type="scientific">Clostridium beijerinckii</name>
    <name type="common">Clostridium MP</name>
    <dbReference type="NCBI Taxonomy" id="1520"/>
    <lineage>
        <taxon>Bacteria</taxon>
        <taxon>Bacillati</taxon>
        <taxon>Bacillota</taxon>
        <taxon>Clostridia</taxon>
        <taxon>Eubacteriales</taxon>
        <taxon>Clostridiaceae</taxon>
        <taxon>Clostridium</taxon>
    </lineage>
</organism>
<reference evidence="9 13" key="2">
    <citation type="submission" date="2020-04" db="EMBL/GenBank/DDBJ databases">
        <authorList>
            <person name="Hitch T.C.A."/>
            <person name="Wylensek D."/>
            <person name="Clavel T."/>
        </authorList>
    </citation>
    <scope>NUCLEOTIDE SEQUENCE [LARGE SCALE GENOMIC DNA]</scope>
    <source>
        <strain evidence="9 13">WB01_NA02</strain>
    </source>
</reference>
<evidence type="ECO:0000313" key="11">
    <source>
        <dbReference type="EMBL" id="OOM61091.1"/>
    </source>
</evidence>
<evidence type="ECO:0000256" key="1">
    <source>
        <dbReference type="ARBA" id="ARBA00004651"/>
    </source>
</evidence>
<keyword evidence="6 8" id="KW-1133">Transmembrane helix</keyword>
<accession>A0A1S8S6Q1</accession>
<dbReference type="InterPro" id="IPR017225">
    <property type="entry name" value="Cell_shape_determin_MreD_prd"/>
</dbReference>
<evidence type="ECO:0000256" key="6">
    <source>
        <dbReference type="ARBA" id="ARBA00022989"/>
    </source>
</evidence>
<keyword evidence="5" id="KW-0133">Cell shape</keyword>
<name>A0A1S8S6Q1_CLOBE</name>
<dbReference type="Proteomes" id="UP000190973">
    <property type="component" value="Unassembled WGS sequence"/>
</dbReference>
<dbReference type="RefSeq" id="WP_077839074.1">
    <property type="nucleotide sequence ID" value="NZ_JABAGD010000004.1"/>
</dbReference>
<gene>
    <name evidence="9" type="primary">mreD</name>
    <name evidence="10" type="ORF">B0H41_003536</name>
    <name evidence="11" type="ORF">CLBCK_25330</name>
    <name evidence="9" type="ORF">HF849_03095</name>
</gene>
<evidence type="ECO:0000256" key="2">
    <source>
        <dbReference type="ARBA" id="ARBA00007776"/>
    </source>
</evidence>
<dbReference type="Proteomes" id="UP001193748">
    <property type="component" value="Unassembled WGS sequence"/>
</dbReference>
<dbReference type="PIRSF" id="PIRSF037497">
    <property type="entry name" value="MreD_Clostridium/Treponema_prd"/>
    <property type="match status" value="1"/>
</dbReference>
<keyword evidence="3" id="KW-1003">Cell membrane</keyword>
<keyword evidence="4 8" id="KW-0812">Transmembrane</keyword>
<comment type="subcellular location">
    <subcellularLocation>
        <location evidence="1">Cell membrane</location>
        <topology evidence="1">Multi-pass membrane protein</topology>
    </subcellularLocation>
</comment>
<dbReference type="AlphaFoldDB" id="A0A1S8S6Q1"/>
<evidence type="ECO:0000256" key="5">
    <source>
        <dbReference type="ARBA" id="ARBA00022960"/>
    </source>
</evidence>
<proteinExistence type="inferred from homology"/>
<keyword evidence="7 8" id="KW-0472">Membrane</keyword>
<dbReference type="InterPro" id="IPR007227">
    <property type="entry name" value="Cell_shape_determining_MreD"/>
</dbReference>
<evidence type="ECO:0000256" key="4">
    <source>
        <dbReference type="ARBA" id="ARBA00022692"/>
    </source>
</evidence>
<dbReference type="Pfam" id="PF04093">
    <property type="entry name" value="MreD"/>
    <property type="match status" value="1"/>
</dbReference>
<dbReference type="NCBIfam" id="TIGR03426">
    <property type="entry name" value="shape_MreD"/>
    <property type="match status" value="1"/>
</dbReference>
<dbReference type="GO" id="GO:0005886">
    <property type="term" value="C:plasma membrane"/>
    <property type="evidence" value="ECO:0007669"/>
    <property type="project" value="UniProtKB-SubCell"/>
</dbReference>
<sequence length="163" mass="18579">MERLIIILISIGLVILDNSLVPFFSIKGAYPSLLFTFAIAYSLVNKKERAVFMGVVSGILQDIFFFNGFGVNSLLNLFLCLLASFIGAGIIKTKRLIPVTSAFFITIIKYAGVMLIFNCFNIEIQFSKSIIMGIYNGVVMFFVYKLVMNVYDDEYSKQRWRFR</sequence>
<evidence type="ECO:0000313" key="10">
    <source>
        <dbReference type="EMBL" id="NRT89857.1"/>
    </source>
</evidence>
<evidence type="ECO:0000256" key="3">
    <source>
        <dbReference type="ARBA" id="ARBA00022475"/>
    </source>
</evidence>
<dbReference type="EMBL" id="LZZI01000041">
    <property type="protein sequence ID" value="OOM61091.1"/>
    <property type="molecule type" value="Genomic_DNA"/>
</dbReference>
<feature type="transmembrane region" description="Helical" evidence="8">
    <location>
        <begin position="130"/>
        <end position="151"/>
    </location>
</feature>
<evidence type="ECO:0000313" key="13">
    <source>
        <dbReference type="Proteomes" id="UP000587880"/>
    </source>
</evidence>
<dbReference type="GO" id="GO:0008360">
    <property type="term" value="P:regulation of cell shape"/>
    <property type="evidence" value="ECO:0007669"/>
    <property type="project" value="UniProtKB-KW"/>
</dbReference>
<feature type="transmembrane region" description="Helical" evidence="8">
    <location>
        <begin position="29"/>
        <end position="44"/>
    </location>
</feature>
<reference evidence="11 12" key="1">
    <citation type="submission" date="2016-05" db="EMBL/GenBank/DDBJ databases">
        <title>Microbial solvent formation.</title>
        <authorList>
            <person name="Poehlein A."/>
            <person name="Montoya Solano J.D."/>
            <person name="Flitsch S."/>
            <person name="Krabben P."/>
            <person name="Duerre P."/>
            <person name="Daniel R."/>
        </authorList>
    </citation>
    <scope>NUCLEOTIDE SEQUENCE [LARGE SCALE GENOMIC DNA]</scope>
    <source>
        <strain evidence="11 12">DSM 53</strain>
    </source>
</reference>
<feature type="transmembrane region" description="Helical" evidence="8">
    <location>
        <begin position="74"/>
        <end position="91"/>
    </location>
</feature>